<accession>A0A0V0RW13</accession>
<evidence type="ECO:0000256" key="1">
    <source>
        <dbReference type="SAM" id="Phobius"/>
    </source>
</evidence>
<name>A0A0V0RW13_9BILA</name>
<organism evidence="2 3">
    <name type="scientific">Trichinella nelsoni</name>
    <dbReference type="NCBI Taxonomy" id="6336"/>
    <lineage>
        <taxon>Eukaryota</taxon>
        <taxon>Metazoa</taxon>
        <taxon>Ecdysozoa</taxon>
        <taxon>Nematoda</taxon>
        <taxon>Enoplea</taxon>
        <taxon>Dorylaimia</taxon>
        <taxon>Trichinellida</taxon>
        <taxon>Trichinellidae</taxon>
        <taxon>Trichinella</taxon>
    </lineage>
</organism>
<feature type="transmembrane region" description="Helical" evidence="1">
    <location>
        <begin position="63"/>
        <end position="81"/>
    </location>
</feature>
<keyword evidence="1" id="KW-1133">Transmembrane helix</keyword>
<sequence length="134" mass="15731">MPLKRVVQFTTVPMFDHHRIINHVTLYIKSSTFLYKFSSLLQRLIFSSYLISNYLLFYNNQHYITVEYVAMSILMLMLNAVTNRYGKDTNRIALFSKLLMNQVFIKIITSSQTKLTQLDNSGEIALIAEYTHEH</sequence>
<keyword evidence="1" id="KW-0472">Membrane</keyword>
<evidence type="ECO:0000313" key="2">
    <source>
        <dbReference type="EMBL" id="KRX18421.1"/>
    </source>
</evidence>
<proteinExistence type="predicted"/>
<dbReference type="OrthoDB" id="10613428at2759"/>
<evidence type="ECO:0000313" key="3">
    <source>
        <dbReference type="Proteomes" id="UP000054630"/>
    </source>
</evidence>
<reference evidence="2 3" key="1">
    <citation type="submission" date="2015-01" db="EMBL/GenBank/DDBJ databases">
        <title>Evolution of Trichinella species and genotypes.</title>
        <authorList>
            <person name="Korhonen P.K."/>
            <person name="Edoardo P."/>
            <person name="Giuseppe L.R."/>
            <person name="Gasser R.B."/>
        </authorList>
    </citation>
    <scope>NUCLEOTIDE SEQUENCE [LARGE SCALE GENOMIC DNA]</scope>
    <source>
        <strain evidence="2">ISS37</strain>
    </source>
</reference>
<dbReference type="AlphaFoldDB" id="A0A0V0RW13"/>
<dbReference type="EMBL" id="JYDL01000073">
    <property type="protein sequence ID" value="KRX18421.1"/>
    <property type="molecule type" value="Genomic_DNA"/>
</dbReference>
<protein>
    <submittedName>
        <fullName evidence="2">Uncharacterized protein</fullName>
    </submittedName>
</protein>
<keyword evidence="3" id="KW-1185">Reference proteome</keyword>
<gene>
    <name evidence="2" type="ORF">T07_8438</name>
</gene>
<comment type="caution">
    <text evidence="2">The sequence shown here is derived from an EMBL/GenBank/DDBJ whole genome shotgun (WGS) entry which is preliminary data.</text>
</comment>
<feature type="transmembrane region" description="Helical" evidence="1">
    <location>
        <begin position="40"/>
        <end position="57"/>
    </location>
</feature>
<keyword evidence="1" id="KW-0812">Transmembrane</keyword>
<dbReference type="Proteomes" id="UP000054630">
    <property type="component" value="Unassembled WGS sequence"/>
</dbReference>